<feature type="transmembrane region" description="Helical" evidence="6">
    <location>
        <begin position="69"/>
        <end position="89"/>
    </location>
</feature>
<keyword evidence="3 6" id="KW-0812">Transmembrane</keyword>
<feature type="transmembrane region" description="Helical" evidence="6">
    <location>
        <begin position="6"/>
        <end position="27"/>
    </location>
</feature>
<name>A0A2T3P0M0_9GAMM</name>
<dbReference type="PANTHER" id="PTHR30086:SF20">
    <property type="entry name" value="ARGININE EXPORTER PROTEIN ARGO-RELATED"/>
    <property type="match status" value="1"/>
</dbReference>
<keyword evidence="8" id="KW-1185">Reference proteome</keyword>
<feature type="transmembrane region" description="Helical" evidence="6">
    <location>
        <begin position="156"/>
        <end position="178"/>
    </location>
</feature>
<dbReference type="GO" id="GO:0005886">
    <property type="term" value="C:plasma membrane"/>
    <property type="evidence" value="ECO:0007669"/>
    <property type="project" value="UniProtKB-SubCell"/>
</dbReference>
<keyword evidence="5 6" id="KW-0472">Membrane</keyword>
<accession>A0A2T3P0M0</accession>
<dbReference type="GO" id="GO:0015171">
    <property type="term" value="F:amino acid transmembrane transporter activity"/>
    <property type="evidence" value="ECO:0007669"/>
    <property type="project" value="TreeGrafter"/>
</dbReference>
<dbReference type="AlphaFoldDB" id="A0A2T3P0M0"/>
<dbReference type="OrthoDB" id="581870at2"/>
<gene>
    <name evidence="7" type="ORF">C9I98_02070</name>
</gene>
<dbReference type="EMBL" id="PYMA01000001">
    <property type="protein sequence ID" value="PSW22074.1"/>
    <property type="molecule type" value="Genomic_DNA"/>
</dbReference>
<feature type="transmembrane region" description="Helical" evidence="6">
    <location>
        <begin position="39"/>
        <end position="57"/>
    </location>
</feature>
<evidence type="ECO:0000313" key="7">
    <source>
        <dbReference type="EMBL" id="PSW22074.1"/>
    </source>
</evidence>
<evidence type="ECO:0000256" key="6">
    <source>
        <dbReference type="SAM" id="Phobius"/>
    </source>
</evidence>
<dbReference type="RefSeq" id="WP_036823720.1">
    <property type="nucleotide sequence ID" value="NZ_JGVO01000482.1"/>
</dbReference>
<protein>
    <submittedName>
        <fullName evidence="7">Lysine transporter LysE</fullName>
    </submittedName>
</protein>
<evidence type="ECO:0000256" key="4">
    <source>
        <dbReference type="ARBA" id="ARBA00022989"/>
    </source>
</evidence>
<evidence type="ECO:0000256" key="2">
    <source>
        <dbReference type="ARBA" id="ARBA00022475"/>
    </source>
</evidence>
<dbReference type="InterPro" id="IPR001123">
    <property type="entry name" value="LeuE-type"/>
</dbReference>
<proteinExistence type="predicted"/>
<evidence type="ECO:0000256" key="1">
    <source>
        <dbReference type="ARBA" id="ARBA00004651"/>
    </source>
</evidence>
<organism evidence="7 8">
    <name type="scientific">Photobacterium sanctipauli</name>
    <dbReference type="NCBI Taxonomy" id="1342794"/>
    <lineage>
        <taxon>Bacteria</taxon>
        <taxon>Pseudomonadati</taxon>
        <taxon>Pseudomonadota</taxon>
        <taxon>Gammaproteobacteria</taxon>
        <taxon>Vibrionales</taxon>
        <taxon>Vibrionaceae</taxon>
        <taxon>Photobacterium</taxon>
    </lineage>
</organism>
<evidence type="ECO:0000256" key="5">
    <source>
        <dbReference type="ARBA" id="ARBA00023136"/>
    </source>
</evidence>
<feature type="transmembrane region" description="Helical" evidence="6">
    <location>
        <begin position="198"/>
        <end position="216"/>
    </location>
</feature>
<evidence type="ECO:0000256" key="3">
    <source>
        <dbReference type="ARBA" id="ARBA00022692"/>
    </source>
</evidence>
<dbReference type="PANTHER" id="PTHR30086">
    <property type="entry name" value="ARGININE EXPORTER PROTEIN ARGO"/>
    <property type="match status" value="1"/>
</dbReference>
<comment type="caution">
    <text evidence="7">The sequence shown here is derived from an EMBL/GenBank/DDBJ whole genome shotgun (WGS) entry which is preliminary data.</text>
</comment>
<reference evidence="7 8" key="1">
    <citation type="submission" date="2018-01" db="EMBL/GenBank/DDBJ databases">
        <title>Whole genome sequencing of Histamine producing bacteria.</title>
        <authorList>
            <person name="Butler K."/>
        </authorList>
    </citation>
    <scope>NUCLEOTIDE SEQUENCE [LARGE SCALE GENOMIC DNA]</scope>
    <source>
        <strain evidence="7 8">DSM 100436</strain>
    </source>
</reference>
<evidence type="ECO:0000313" key="8">
    <source>
        <dbReference type="Proteomes" id="UP000241771"/>
    </source>
</evidence>
<dbReference type="Proteomes" id="UP000241771">
    <property type="component" value="Unassembled WGS sequence"/>
</dbReference>
<sequence length="217" mass="24157">MDYWVVIAHVVVIWVLAVMTPGANVLLTINTALNHDRSLARYSALGVSLAILLWAFFGASGLMVLLTLYPQLFTVMKVVGGCYLVYLGLGQLYRTRKQRTLTQKQRNLLEAGEQFDYQSSPTKLKLTCTAFLTSILNPKTGFFIVSLFSVSVPKDISVAMMLNIMVIMATITLIWHLFLAYSFSHPLAKQAYQKVSAFIDYLTGGLFTILGVKIMVS</sequence>
<comment type="subcellular location">
    <subcellularLocation>
        <location evidence="1">Cell membrane</location>
        <topology evidence="1">Multi-pass membrane protein</topology>
    </subcellularLocation>
</comment>
<keyword evidence="4 6" id="KW-1133">Transmembrane helix</keyword>
<keyword evidence="2" id="KW-1003">Cell membrane</keyword>
<dbReference type="Pfam" id="PF01810">
    <property type="entry name" value="LysE"/>
    <property type="match status" value="1"/>
</dbReference>